<proteinExistence type="inferred from homology"/>
<name>A0A7S4NXC5_9EUKA</name>
<keyword evidence="9 17" id="KW-0812">Transmembrane</keyword>
<organism evidence="19">
    <name type="scientific">Paramoeba aestuarina</name>
    <dbReference type="NCBI Taxonomy" id="180227"/>
    <lineage>
        <taxon>Eukaryota</taxon>
        <taxon>Amoebozoa</taxon>
        <taxon>Discosea</taxon>
        <taxon>Flabellinia</taxon>
        <taxon>Dactylopodida</taxon>
        <taxon>Paramoebidae</taxon>
        <taxon>Paramoeba</taxon>
    </lineage>
</organism>
<comment type="cofactor">
    <cofactor evidence="1">
        <name>Ca(2+)</name>
        <dbReference type="ChEBI" id="CHEBI:29108"/>
    </cofactor>
</comment>
<keyword evidence="16" id="KW-0256">Endoplasmic reticulum</keyword>
<dbReference type="GO" id="GO:0046872">
    <property type="term" value="F:metal ion binding"/>
    <property type="evidence" value="ECO:0007669"/>
    <property type="project" value="UniProtKB-KW"/>
</dbReference>
<evidence type="ECO:0000256" key="8">
    <source>
        <dbReference type="ARBA" id="ARBA00022679"/>
    </source>
</evidence>
<dbReference type="PANTHER" id="PTHR43398:SF1">
    <property type="entry name" value="DOLICHOL-PHOSPHATE MANNOSYLTRANSFERASE SUBUNIT 1"/>
    <property type="match status" value="1"/>
</dbReference>
<evidence type="ECO:0000256" key="1">
    <source>
        <dbReference type="ARBA" id="ARBA00001913"/>
    </source>
</evidence>
<evidence type="ECO:0000259" key="18">
    <source>
        <dbReference type="Pfam" id="PF00535"/>
    </source>
</evidence>
<comment type="catalytic activity">
    <reaction evidence="16">
        <text>a di-trans,poly-cis-dolichyl phosphate + GDP-alpha-D-mannose = a di-trans,poly-cis-dolichyl beta-D-mannosyl phosphate + GDP</text>
        <dbReference type="Rhea" id="RHEA:21184"/>
        <dbReference type="Rhea" id="RHEA-COMP:19498"/>
        <dbReference type="Rhea" id="RHEA-COMP:19501"/>
        <dbReference type="ChEBI" id="CHEBI:57527"/>
        <dbReference type="ChEBI" id="CHEBI:57683"/>
        <dbReference type="ChEBI" id="CHEBI:58189"/>
        <dbReference type="ChEBI" id="CHEBI:58211"/>
    </reaction>
</comment>
<dbReference type="Pfam" id="PF00535">
    <property type="entry name" value="Glycos_transf_2"/>
    <property type="match status" value="1"/>
</dbReference>
<keyword evidence="12 17" id="KW-1133">Transmembrane helix</keyword>
<dbReference type="InterPro" id="IPR029044">
    <property type="entry name" value="Nucleotide-diphossugar_trans"/>
</dbReference>
<reference evidence="19" key="1">
    <citation type="submission" date="2021-01" db="EMBL/GenBank/DDBJ databases">
        <authorList>
            <person name="Corre E."/>
            <person name="Pelletier E."/>
            <person name="Niang G."/>
            <person name="Scheremetjew M."/>
            <person name="Finn R."/>
            <person name="Kale V."/>
            <person name="Holt S."/>
            <person name="Cochrane G."/>
            <person name="Meng A."/>
            <person name="Brown T."/>
            <person name="Cohen L."/>
        </authorList>
    </citation>
    <scope>NUCLEOTIDE SEQUENCE</scope>
    <source>
        <strain evidence="19">SoJaBio B1-5/56/2</strain>
    </source>
</reference>
<evidence type="ECO:0000256" key="15">
    <source>
        <dbReference type="ARBA" id="ARBA00053724"/>
    </source>
</evidence>
<evidence type="ECO:0000256" key="3">
    <source>
        <dbReference type="ARBA" id="ARBA00001946"/>
    </source>
</evidence>
<dbReference type="AlphaFoldDB" id="A0A7S4NXC5"/>
<evidence type="ECO:0000256" key="17">
    <source>
        <dbReference type="SAM" id="Phobius"/>
    </source>
</evidence>
<evidence type="ECO:0000256" key="11">
    <source>
        <dbReference type="ARBA" id="ARBA00022842"/>
    </source>
</evidence>
<dbReference type="FunFam" id="3.90.550.10:FF:000119">
    <property type="entry name" value="Dolichol-phosphate mannosyltransferase subunit 1"/>
    <property type="match status" value="1"/>
</dbReference>
<keyword evidence="8 16" id="KW-0808">Transferase</keyword>
<accession>A0A7S4NXC5</accession>
<feature type="transmembrane region" description="Helical" evidence="17">
    <location>
        <begin position="241"/>
        <end position="262"/>
    </location>
</feature>
<comment type="pathway">
    <text evidence="5 16">Protein modification; protein glycosylation.</text>
</comment>
<dbReference type="UniPathway" id="UPA00378"/>
<keyword evidence="11" id="KW-0460">Magnesium</keyword>
<evidence type="ECO:0000256" key="9">
    <source>
        <dbReference type="ARBA" id="ARBA00022692"/>
    </source>
</evidence>
<keyword evidence="7 16" id="KW-0328">Glycosyltransferase</keyword>
<dbReference type="SUPFAM" id="SSF53448">
    <property type="entry name" value="Nucleotide-diphospho-sugar transferases"/>
    <property type="match status" value="1"/>
</dbReference>
<dbReference type="GO" id="GO:0035269">
    <property type="term" value="P:protein O-linked glycosylation via mannose"/>
    <property type="evidence" value="ECO:0007669"/>
    <property type="project" value="TreeGrafter"/>
</dbReference>
<evidence type="ECO:0000256" key="12">
    <source>
        <dbReference type="ARBA" id="ARBA00022989"/>
    </source>
</evidence>
<dbReference type="GO" id="GO:0005789">
    <property type="term" value="C:endoplasmic reticulum membrane"/>
    <property type="evidence" value="ECO:0007669"/>
    <property type="project" value="TreeGrafter"/>
</dbReference>
<evidence type="ECO:0000313" key="19">
    <source>
        <dbReference type="EMBL" id="CAE2312985.1"/>
    </source>
</evidence>
<evidence type="ECO:0000256" key="5">
    <source>
        <dbReference type="ARBA" id="ARBA00004922"/>
    </source>
</evidence>
<evidence type="ECO:0000256" key="6">
    <source>
        <dbReference type="ARBA" id="ARBA00006739"/>
    </source>
</evidence>
<dbReference type="PANTHER" id="PTHR43398">
    <property type="entry name" value="DOLICHOL-PHOSPHATE MANNOSYLTRANSFERASE SUBUNIT 1"/>
    <property type="match status" value="1"/>
</dbReference>
<evidence type="ECO:0000256" key="2">
    <source>
        <dbReference type="ARBA" id="ARBA00001936"/>
    </source>
</evidence>
<dbReference type="InterPro" id="IPR001173">
    <property type="entry name" value="Glyco_trans_2-like"/>
</dbReference>
<comment type="function">
    <text evidence="15 16">Transfers mannose from GDP-mannose to dolichol monophosphate to form dolichol phosphate mannose (Dol-P-Man) which is the mannosyl donor in pathways leading to N-glycosylation, glycosyl phosphatidylinositol membrane anchoring, and O-mannosylation of proteins.</text>
</comment>
<dbReference type="GO" id="GO:0006506">
    <property type="term" value="P:GPI anchor biosynthetic process"/>
    <property type="evidence" value="ECO:0007669"/>
    <property type="project" value="TreeGrafter"/>
</dbReference>
<evidence type="ECO:0000256" key="16">
    <source>
        <dbReference type="RuleBase" id="RU365083"/>
    </source>
</evidence>
<evidence type="ECO:0000256" key="14">
    <source>
        <dbReference type="ARBA" id="ARBA00023211"/>
    </source>
</evidence>
<comment type="similarity">
    <text evidence="6 16">Belongs to the glycosyltransferase 2 family.</text>
</comment>
<evidence type="ECO:0000256" key="13">
    <source>
        <dbReference type="ARBA" id="ARBA00023136"/>
    </source>
</evidence>
<dbReference type="InterPro" id="IPR039528">
    <property type="entry name" value="DPM1-like"/>
</dbReference>
<dbReference type="EMBL" id="HBKR01022561">
    <property type="protein sequence ID" value="CAE2312985.1"/>
    <property type="molecule type" value="Transcribed_RNA"/>
</dbReference>
<gene>
    <name evidence="19" type="ORF">NAES01612_LOCUS14728</name>
</gene>
<protein>
    <recommendedName>
        <fullName evidence="16">Dolichol-phosphate mannosyltransferase subunit 1</fullName>
        <ecNumber evidence="16">2.4.1.83</ecNumber>
    </recommendedName>
</protein>
<comment type="cofactor">
    <cofactor evidence="3">
        <name>Mg(2+)</name>
        <dbReference type="ChEBI" id="CHEBI:18420"/>
    </cofactor>
</comment>
<comment type="cofactor">
    <cofactor evidence="2">
        <name>Mn(2+)</name>
        <dbReference type="ChEBI" id="CHEBI:29035"/>
    </cofactor>
</comment>
<evidence type="ECO:0000256" key="4">
    <source>
        <dbReference type="ARBA" id="ARBA00004308"/>
    </source>
</evidence>
<dbReference type="CDD" id="cd06442">
    <property type="entry name" value="DPM1_like"/>
    <property type="match status" value="1"/>
</dbReference>
<evidence type="ECO:0000256" key="10">
    <source>
        <dbReference type="ARBA" id="ARBA00022723"/>
    </source>
</evidence>
<keyword evidence="13 17" id="KW-0472">Membrane</keyword>
<dbReference type="GO" id="GO:0004582">
    <property type="term" value="F:dolichyl-phosphate beta-D-mannosyltransferase activity"/>
    <property type="evidence" value="ECO:0007669"/>
    <property type="project" value="UniProtKB-UniRule"/>
</dbReference>
<dbReference type="Gene3D" id="3.90.550.10">
    <property type="entry name" value="Spore Coat Polysaccharide Biosynthesis Protein SpsA, Chain A"/>
    <property type="match status" value="1"/>
</dbReference>
<comment type="subcellular location">
    <subcellularLocation>
        <location evidence="4">Endomembrane system</location>
    </subcellularLocation>
    <subcellularLocation>
        <location evidence="16">Endoplasmic reticulum</location>
    </subcellularLocation>
</comment>
<comment type="subunit">
    <text evidence="16">Component of the dolichol-phosphate mannose (DPM) synthase complex.</text>
</comment>
<evidence type="ECO:0000256" key="7">
    <source>
        <dbReference type="ARBA" id="ARBA00022676"/>
    </source>
</evidence>
<keyword evidence="10" id="KW-0479">Metal-binding</keyword>
<dbReference type="GO" id="GO:0006488">
    <property type="term" value="P:dolichol-linked oligosaccharide biosynthetic process"/>
    <property type="evidence" value="ECO:0007669"/>
    <property type="project" value="TreeGrafter"/>
</dbReference>
<sequence length="265" mass="29935">MEIEWSIVIPTYKEKDNLKELVTRVVRALAEEKKQSSTEIIIVDDNSQDGSVQVIESLQKEGYNVRIDVRTKERGLSSAVMHGFRQAKGVCLLCMDADLQHPPEKVPELLNAIDPKFSSQPAEFVIGTRYAGENSIDKDWPVYRRVLSGGARVLARPLTPLSDPMTGFFGLRKDVLGRATNVNTLGFKISLELYVKCNVTKHAEVPIIFGVRQYGYSKLSSKVIVHYLQHLRHLYWNTHPFLFVVLIALALFGVLGVLYFLFSLL</sequence>
<keyword evidence="14" id="KW-0464">Manganese</keyword>
<dbReference type="EC" id="2.4.1.83" evidence="16"/>
<feature type="domain" description="Glycosyltransferase 2-like" evidence="18">
    <location>
        <begin position="6"/>
        <end position="176"/>
    </location>
</feature>